<evidence type="ECO:0000256" key="1">
    <source>
        <dbReference type="ARBA" id="ARBA00004267"/>
    </source>
</evidence>
<dbReference type="GO" id="GO:0051011">
    <property type="term" value="F:microtubule minus-end binding"/>
    <property type="evidence" value="ECO:0007669"/>
    <property type="project" value="TreeGrafter"/>
</dbReference>
<evidence type="ECO:0000256" key="3">
    <source>
        <dbReference type="ARBA" id="ARBA00022490"/>
    </source>
</evidence>
<protein>
    <recommendedName>
        <fullName evidence="6">Spindle pole body component</fullName>
    </recommendedName>
</protein>
<dbReference type="PANTHER" id="PTHR19302:SF27">
    <property type="entry name" value="GAMMA-TUBULIN COMPLEX COMPONENT 4"/>
    <property type="match status" value="1"/>
</dbReference>
<dbReference type="InterPro" id="IPR040457">
    <property type="entry name" value="GCP_C"/>
</dbReference>
<dbReference type="PANTHER" id="PTHR19302">
    <property type="entry name" value="GAMMA TUBULIN COMPLEX PROTEIN"/>
    <property type="match status" value="1"/>
</dbReference>
<dbReference type="Pfam" id="PF17681">
    <property type="entry name" value="GCP_N_terminal"/>
    <property type="match status" value="1"/>
</dbReference>
<reference evidence="9 10" key="1">
    <citation type="journal article" date="2014" name="Genome Biol. Evol.">
        <title>Comparative genomics and transcriptomics analyses reveal divergent lifestyle features of nematode endoparasitic fungus Hirsutella minnesotensis.</title>
        <authorList>
            <person name="Lai Y."/>
            <person name="Liu K."/>
            <person name="Zhang X."/>
            <person name="Zhang X."/>
            <person name="Li K."/>
            <person name="Wang N."/>
            <person name="Shu C."/>
            <person name="Wu Y."/>
            <person name="Wang C."/>
            <person name="Bushley K.E."/>
            <person name="Xiang M."/>
            <person name="Liu X."/>
        </authorList>
    </citation>
    <scope>NUCLEOTIDE SEQUENCE [LARGE SCALE GENOMIC DNA]</scope>
    <source>
        <strain evidence="9 10">3608</strain>
    </source>
</reference>
<dbReference type="GO" id="GO:0044732">
    <property type="term" value="C:mitotic spindle pole body"/>
    <property type="evidence" value="ECO:0007669"/>
    <property type="project" value="TreeGrafter"/>
</dbReference>
<accession>A0A0F7ZTE8</accession>
<dbReference type="AlphaFoldDB" id="A0A0F7ZTE8"/>
<keyword evidence="5 6" id="KW-0206">Cytoskeleton</keyword>
<comment type="subcellular location">
    <subcellularLocation>
        <location evidence="1 6">Cytoplasm</location>
        <location evidence="1 6">Cytoskeleton</location>
        <location evidence="1 6">Microtubule organizing center</location>
    </subcellularLocation>
</comment>
<dbReference type="OrthoDB" id="78652at2759"/>
<proteinExistence type="inferred from homology"/>
<dbReference type="InterPro" id="IPR042241">
    <property type="entry name" value="GCP_C_sf"/>
</dbReference>
<dbReference type="GO" id="GO:0007020">
    <property type="term" value="P:microtubule nucleation"/>
    <property type="evidence" value="ECO:0007669"/>
    <property type="project" value="InterPro"/>
</dbReference>
<evidence type="ECO:0000259" key="7">
    <source>
        <dbReference type="Pfam" id="PF04130"/>
    </source>
</evidence>
<dbReference type="Proteomes" id="UP000054481">
    <property type="component" value="Unassembled WGS sequence"/>
</dbReference>
<dbReference type="GO" id="GO:0000278">
    <property type="term" value="P:mitotic cell cycle"/>
    <property type="evidence" value="ECO:0007669"/>
    <property type="project" value="TreeGrafter"/>
</dbReference>
<dbReference type="GO" id="GO:0005874">
    <property type="term" value="C:microtubule"/>
    <property type="evidence" value="ECO:0007669"/>
    <property type="project" value="UniProtKB-KW"/>
</dbReference>
<gene>
    <name evidence="9" type="ORF">HIM_07560</name>
</gene>
<evidence type="ECO:0000259" key="8">
    <source>
        <dbReference type="Pfam" id="PF17681"/>
    </source>
</evidence>
<keyword evidence="4 6" id="KW-0493">Microtubule</keyword>
<feature type="domain" description="Gamma tubulin complex component C-terminal" evidence="7">
    <location>
        <begin position="302"/>
        <end position="746"/>
    </location>
</feature>
<feature type="domain" description="Gamma tubulin complex component protein N-terminal" evidence="8">
    <location>
        <begin position="2"/>
        <end position="287"/>
    </location>
</feature>
<dbReference type="EMBL" id="KQ030539">
    <property type="protein sequence ID" value="KJZ72988.1"/>
    <property type="molecule type" value="Genomic_DNA"/>
</dbReference>
<organism evidence="9 10">
    <name type="scientific">Hirsutella minnesotensis 3608</name>
    <dbReference type="NCBI Taxonomy" id="1043627"/>
    <lineage>
        <taxon>Eukaryota</taxon>
        <taxon>Fungi</taxon>
        <taxon>Dikarya</taxon>
        <taxon>Ascomycota</taxon>
        <taxon>Pezizomycotina</taxon>
        <taxon>Sordariomycetes</taxon>
        <taxon>Hypocreomycetidae</taxon>
        <taxon>Hypocreales</taxon>
        <taxon>Ophiocordycipitaceae</taxon>
        <taxon>Hirsutella</taxon>
    </lineage>
</organism>
<dbReference type="GO" id="GO:0043015">
    <property type="term" value="F:gamma-tubulin binding"/>
    <property type="evidence" value="ECO:0007669"/>
    <property type="project" value="InterPro"/>
</dbReference>
<evidence type="ECO:0000313" key="9">
    <source>
        <dbReference type="EMBL" id="KJZ72988.1"/>
    </source>
</evidence>
<dbReference type="Pfam" id="PF04130">
    <property type="entry name" value="GCP_C_terminal"/>
    <property type="match status" value="1"/>
</dbReference>
<dbReference type="InterPro" id="IPR041470">
    <property type="entry name" value="GCP_N"/>
</dbReference>
<sequence length="761" mass="84108">MLHEILLSLSGHPSPLLRPSTLEADALAAITPPERQLLASAAHLSHVHVRLIANASQISASHPSPVCRAVSNAIQSHHLAAFQRKILDVEQSILRHDPDLVGAYHIVPLTAVMSEFQQWTRKMDWLLATSNFILDKRGGNAPCQGADLICRLRVDVGSGYRDVADAALDLTKVAETAWLKQAAAWVLYGRLPTLGSTDFFIQEAHSPQEEFTIVPEYLPPFVTLPTASSMLYIGKSLNRIRAVGGASSTLGGLDHVSSKLRELAGLTFPVNAVALSRTVSSIRRSLAENTLSKLLPLVKVVDMLQLLRDFFLLGRGEFALALTQEADEKIRNRWRRAGNLANEKDVLKNVTIKDGEVAAVLNRTWTVLASMQGQHADEDEQLDLARDLLRLQLANKPQSAPAATSDFSSDVAKCLGQLQFNNLLFSVPATLHIDLPAPLDMVISPSDLFIYSSINAYLLSLQRAHIRLTDLWKMTSLRRHHAAPRGGGEHAVMLRQRWSARSSALRSSWTTASAAIFFIGETEAYLQTEVIAGLWETFSAWLIGDNVRQNNNDVLDSEAREQSPVDGGPSNQFEDLFIPEHHFNSRPPAAAQPRSPVHDPQSLSKAHSLYLDILVRRLLLTQPTFTTSLYTLLVHIDHLILHMRRLHSIFISMDLEADAGVVDEFVDLEREEQEVMALLHAVEAEVRGGIEAVVGTLRSLASNIDFLAEWEAEGRIVGDDDLDEEDRYTPGRIGGIDRLLMKLDFGSWLGSGDGGWEQETE</sequence>
<evidence type="ECO:0000313" key="10">
    <source>
        <dbReference type="Proteomes" id="UP000054481"/>
    </source>
</evidence>
<keyword evidence="10" id="KW-1185">Reference proteome</keyword>
<evidence type="ECO:0000256" key="4">
    <source>
        <dbReference type="ARBA" id="ARBA00022701"/>
    </source>
</evidence>
<evidence type="ECO:0000256" key="6">
    <source>
        <dbReference type="RuleBase" id="RU363050"/>
    </source>
</evidence>
<dbReference type="GO" id="GO:0000930">
    <property type="term" value="C:gamma-tubulin complex"/>
    <property type="evidence" value="ECO:0007669"/>
    <property type="project" value="TreeGrafter"/>
</dbReference>
<dbReference type="GO" id="GO:0031122">
    <property type="term" value="P:cytoplasmic microtubule organization"/>
    <property type="evidence" value="ECO:0007669"/>
    <property type="project" value="TreeGrafter"/>
</dbReference>
<keyword evidence="3 6" id="KW-0963">Cytoplasm</keyword>
<dbReference type="GO" id="GO:0051321">
    <property type="term" value="P:meiotic cell cycle"/>
    <property type="evidence" value="ECO:0007669"/>
    <property type="project" value="TreeGrafter"/>
</dbReference>
<evidence type="ECO:0000256" key="2">
    <source>
        <dbReference type="ARBA" id="ARBA00010337"/>
    </source>
</evidence>
<dbReference type="InterPro" id="IPR007259">
    <property type="entry name" value="GCP"/>
</dbReference>
<dbReference type="GO" id="GO:0051225">
    <property type="term" value="P:spindle assembly"/>
    <property type="evidence" value="ECO:0007669"/>
    <property type="project" value="TreeGrafter"/>
</dbReference>
<dbReference type="GO" id="GO:0000922">
    <property type="term" value="C:spindle pole"/>
    <property type="evidence" value="ECO:0007669"/>
    <property type="project" value="InterPro"/>
</dbReference>
<comment type="similarity">
    <text evidence="2 6">Belongs to the TUBGCP family.</text>
</comment>
<name>A0A0F7ZTE8_9HYPO</name>
<dbReference type="Gene3D" id="1.20.120.1900">
    <property type="entry name" value="Gamma-tubulin complex, C-terminal domain"/>
    <property type="match status" value="1"/>
</dbReference>
<evidence type="ECO:0000256" key="5">
    <source>
        <dbReference type="ARBA" id="ARBA00023212"/>
    </source>
</evidence>